<dbReference type="KEGG" id="psti:SOO65_10325"/>
<name>A0AAX4HVW5_9BACT</name>
<evidence type="ECO:0000256" key="3">
    <source>
        <dbReference type="HAMAP-Rule" id="MF_00632"/>
    </source>
</evidence>
<dbReference type="GO" id="GO:0005829">
    <property type="term" value="C:cytosol"/>
    <property type="evidence" value="ECO:0007669"/>
    <property type="project" value="TreeGrafter"/>
</dbReference>
<dbReference type="GO" id="GO:0000166">
    <property type="term" value="F:nucleotide binding"/>
    <property type="evidence" value="ECO:0007669"/>
    <property type="project" value="UniProtKB-UniRule"/>
</dbReference>
<dbReference type="InterPro" id="IPR035570">
    <property type="entry name" value="UPF0234_N"/>
</dbReference>
<keyword evidence="5" id="KW-1185">Reference proteome</keyword>
<dbReference type="EMBL" id="CP139487">
    <property type="protein sequence ID" value="WPU67149.1"/>
    <property type="molecule type" value="Genomic_DNA"/>
</dbReference>
<organism evidence="4 5">
    <name type="scientific">Peredibacter starrii</name>
    <dbReference type="NCBI Taxonomy" id="28202"/>
    <lineage>
        <taxon>Bacteria</taxon>
        <taxon>Pseudomonadati</taxon>
        <taxon>Bdellovibrionota</taxon>
        <taxon>Bacteriovoracia</taxon>
        <taxon>Bacteriovoracales</taxon>
        <taxon>Bacteriovoracaceae</taxon>
        <taxon>Peredibacter</taxon>
    </lineage>
</organism>
<evidence type="ECO:0000256" key="2">
    <source>
        <dbReference type="ARBA" id="ARBA00093450"/>
    </source>
</evidence>
<dbReference type="Gene3D" id="3.30.70.860">
    <property type="match status" value="1"/>
</dbReference>
<dbReference type="PANTHER" id="PTHR30476">
    <property type="entry name" value="UPF0234 PROTEIN YAJQ"/>
    <property type="match status" value="1"/>
</dbReference>
<protein>
    <recommendedName>
        <fullName evidence="3">Nucleotide-binding protein SOO65_10325</fullName>
    </recommendedName>
</protein>
<dbReference type="SUPFAM" id="SSF89963">
    <property type="entry name" value="YajQ-like"/>
    <property type="match status" value="2"/>
</dbReference>
<accession>A0AAX4HVW5</accession>
<gene>
    <name evidence="4" type="ORF">SOO65_10325</name>
</gene>
<dbReference type="Gene3D" id="3.30.70.990">
    <property type="entry name" value="YajQ-like, domain 2"/>
    <property type="match status" value="1"/>
</dbReference>
<dbReference type="PANTHER" id="PTHR30476:SF0">
    <property type="entry name" value="UPF0234 PROTEIN YAJQ"/>
    <property type="match status" value="1"/>
</dbReference>
<dbReference type="InterPro" id="IPR007551">
    <property type="entry name" value="YajQ/Smlt4090-like"/>
</dbReference>
<sequence>MASFDLVSKIDEMELSNALKNTEKMISGRYDFKGSEAAAEYKDKEKLIEIRAEDEMKVRAVLDILRTNMGKRGIGFKGMKESEILPWGTKNKKLTLSLTTGFDKDAQKLMNRLIKESGFKGKSQYMDEKYRIESKSIDELQALFQFLRQHKDMTLELHMENMKR</sequence>
<dbReference type="InterPro" id="IPR036183">
    <property type="entry name" value="YajQ-like_sf"/>
</dbReference>
<dbReference type="HAMAP" id="MF_00632">
    <property type="entry name" value="UPF0234"/>
    <property type="match status" value="1"/>
</dbReference>
<evidence type="ECO:0000313" key="4">
    <source>
        <dbReference type="EMBL" id="WPU67149.1"/>
    </source>
</evidence>
<dbReference type="InterPro" id="IPR035571">
    <property type="entry name" value="UPF0234-like_C"/>
</dbReference>
<keyword evidence="1 3" id="KW-0547">Nucleotide-binding</keyword>
<reference evidence="4 5" key="1">
    <citation type="submission" date="2023-11" db="EMBL/GenBank/DDBJ databases">
        <title>Peredibacter starrii A3.12.</title>
        <authorList>
            <person name="Mitchell R.J."/>
        </authorList>
    </citation>
    <scope>NUCLEOTIDE SEQUENCE [LARGE SCALE GENOMIC DNA]</scope>
    <source>
        <strain evidence="4 5">A3.12</strain>
    </source>
</reference>
<dbReference type="RefSeq" id="WP_321400056.1">
    <property type="nucleotide sequence ID" value="NZ_CP139487.1"/>
</dbReference>
<dbReference type="AlphaFoldDB" id="A0AAX4HVW5"/>
<comment type="function">
    <text evidence="3">Nucleotide-binding protein.</text>
</comment>
<proteinExistence type="inferred from homology"/>
<dbReference type="Proteomes" id="UP001324634">
    <property type="component" value="Chromosome"/>
</dbReference>
<evidence type="ECO:0000313" key="5">
    <source>
        <dbReference type="Proteomes" id="UP001324634"/>
    </source>
</evidence>
<dbReference type="Pfam" id="PF04461">
    <property type="entry name" value="YajQ"/>
    <property type="match status" value="1"/>
</dbReference>
<evidence type="ECO:0000256" key="1">
    <source>
        <dbReference type="ARBA" id="ARBA00022741"/>
    </source>
</evidence>
<comment type="similarity">
    <text evidence="2 3">Belongs to the YajQ family.</text>
</comment>